<feature type="domain" description="F-BAR" evidence="7">
    <location>
        <begin position="1"/>
        <end position="289"/>
    </location>
</feature>
<dbReference type="PANTHER" id="PTHR10194">
    <property type="entry name" value="RAS GTPASE-ACTIVATING PROTEINS"/>
    <property type="match status" value="1"/>
</dbReference>
<evidence type="ECO:0000313" key="8">
    <source>
        <dbReference type="EMBL" id="KXS19801.1"/>
    </source>
</evidence>
<dbReference type="InterPro" id="IPR001849">
    <property type="entry name" value="PH_domain"/>
</dbReference>
<feature type="domain" description="PH" evidence="4">
    <location>
        <begin position="315"/>
        <end position="443"/>
    </location>
</feature>
<dbReference type="Gene3D" id="1.20.1270.60">
    <property type="entry name" value="Arfaptin homology (AH) domain/BAR domain"/>
    <property type="match status" value="1"/>
</dbReference>
<dbReference type="InterPro" id="IPR027267">
    <property type="entry name" value="AH/BAR_dom_sf"/>
</dbReference>
<dbReference type="Pfam" id="PF00168">
    <property type="entry name" value="C2"/>
    <property type="match status" value="1"/>
</dbReference>
<dbReference type="SUPFAM" id="SSF103657">
    <property type="entry name" value="BAR/IMD domain-like"/>
    <property type="match status" value="1"/>
</dbReference>
<dbReference type="Gene3D" id="2.60.40.150">
    <property type="entry name" value="C2 domain"/>
    <property type="match status" value="1"/>
</dbReference>
<feature type="domain" description="Ras-GAP" evidence="6">
    <location>
        <begin position="587"/>
        <end position="790"/>
    </location>
</feature>
<evidence type="ECO:0000259" key="5">
    <source>
        <dbReference type="PROSITE" id="PS50004"/>
    </source>
</evidence>
<evidence type="ECO:0000259" key="4">
    <source>
        <dbReference type="PROSITE" id="PS50003"/>
    </source>
</evidence>
<dbReference type="OrthoDB" id="775356at2759"/>
<dbReference type="Gene3D" id="1.10.506.10">
    <property type="entry name" value="GTPase Activation - p120gap, domain 1"/>
    <property type="match status" value="2"/>
</dbReference>
<evidence type="ECO:0000256" key="1">
    <source>
        <dbReference type="ARBA" id="ARBA00022468"/>
    </source>
</evidence>
<keyword evidence="2" id="KW-0175">Coiled coil</keyword>
<dbReference type="SUPFAM" id="SSF50729">
    <property type="entry name" value="PH domain-like"/>
    <property type="match status" value="1"/>
</dbReference>
<dbReference type="InterPro" id="IPR031160">
    <property type="entry name" value="F_BAR_dom"/>
</dbReference>
<dbReference type="SMART" id="SM00233">
    <property type="entry name" value="PH"/>
    <property type="match status" value="1"/>
</dbReference>
<dbReference type="PROSITE" id="PS50018">
    <property type="entry name" value="RAS_GTPASE_ACTIV_2"/>
    <property type="match status" value="1"/>
</dbReference>
<dbReference type="InterPro" id="IPR023152">
    <property type="entry name" value="RasGAP_CS"/>
</dbReference>
<evidence type="ECO:0000313" key="9">
    <source>
        <dbReference type="Proteomes" id="UP000070544"/>
    </source>
</evidence>
<dbReference type="InterPro" id="IPR001936">
    <property type="entry name" value="RasGAP_dom"/>
</dbReference>
<dbReference type="GO" id="GO:0005096">
    <property type="term" value="F:GTPase activator activity"/>
    <property type="evidence" value="ECO:0007669"/>
    <property type="project" value="UniProtKB-KW"/>
</dbReference>
<keyword evidence="1" id="KW-0343">GTPase activation</keyword>
<evidence type="ECO:0000259" key="6">
    <source>
        <dbReference type="PROSITE" id="PS50018"/>
    </source>
</evidence>
<dbReference type="Gene3D" id="2.30.29.30">
    <property type="entry name" value="Pleckstrin-homology domain (PH domain)/Phosphotyrosine-binding domain (PTB)"/>
    <property type="match status" value="1"/>
</dbReference>
<dbReference type="Pfam" id="PF00611">
    <property type="entry name" value="FCH"/>
    <property type="match status" value="1"/>
</dbReference>
<dbReference type="AlphaFoldDB" id="A0A139ASU2"/>
<sequence length="1049" mass="118447">MTFESVSEYSDASLRASELVLGFLQKRMNIETEYSKSLAKLAQSYPQLDDLLFTRMTKQGSGNALSSFLPRLASISQIGQKDTDQESSDGWKESMKNSALWMGFKDLVMKTDQLAITHRNVALGIESTVGSLESYVRQFDENRKAMVECGLSFQMQLQDHYTELKKAKTQAQDLQQKMNSLKEKSDSTRPEQQSSKTQLKTAATQEKLEEAIRAMQIAEAAATEAQARYFAVSMPTLLGKFAVEEERRSLTVKNSLLEFHRTVKFYQEVQTRIIDSLGDMLNNIDVKDDLDSFLEMHVNTEELQDHKISVRNLMNPRISGRVELCMAEDESWKPRFMVLMGEEKRLYCFLAEDSNRPKFVALYVCRFFTVKDLSRRNQVSVVDDSLFGKPNCFHIVIDSADFNDFKTPSELAVAAPRAAVIYICADTDSLREQWVKAIREMSVCCEQCAEAALEATLSRRNTSTENKPAPSDAVGYKTTRSLDIKVLEAKDIVSGAPADVYCVVLLNDLRQAKTRPCHGSNPFWGESYIFEEVPPCARKLRFVLYCKQKLGKDQEIGFVSLNLLKLKSRHKVEEWFPVAPARGEATSENLPSLRLSIMLRNEVLAQASPKREEIAKTFVNVLIAQGKETEVVSYITSEEIRRTALDVYLKSVASEYLKSTIGSLIKTIYRNNRESLEIDPTKVSDVFELKRRWQKLLGYCGSFVTAISRSSDFINPQLRIIFQEMSKAAFETFPTTPDIQARAISSFIFLRFFCAAILSPKLFNLVNQHPDLIIGRNLTLIVKILQNLASLSLFEAKEPHMLDANAFITERIPEMREYLQRIAVPASIRVDLSREMEQLYFYFLDSLEEVKITAGKQISLLSAPKADETKKTNRSQFLFYNQEPTEVGVTMSRLYSALADLQQKHEEWDTQRRHNLSNFETSELTSPQKSNPQLMSIKTEVSGSGLAQCEDSPSIVPNDDISNYGHAGSSHRHPSRSRMGGMMIRDSETGKLLGAVVPSQHVKSVSVGTAALLPASPITAHTPNLQSKPRKSSANANGDFAELYRLFEK</sequence>
<evidence type="ECO:0000256" key="2">
    <source>
        <dbReference type="PROSITE-ProRule" id="PRU01077"/>
    </source>
</evidence>
<reference evidence="8 9" key="1">
    <citation type="journal article" date="2015" name="Genome Biol. Evol.">
        <title>Phylogenomic analyses indicate that early fungi evolved digesting cell walls of algal ancestors of land plants.</title>
        <authorList>
            <person name="Chang Y."/>
            <person name="Wang S."/>
            <person name="Sekimoto S."/>
            <person name="Aerts A.L."/>
            <person name="Choi C."/>
            <person name="Clum A."/>
            <person name="LaButti K.M."/>
            <person name="Lindquist E.A."/>
            <person name="Yee Ngan C."/>
            <person name="Ohm R.A."/>
            <person name="Salamov A.A."/>
            <person name="Grigoriev I.V."/>
            <person name="Spatafora J.W."/>
            <person name="Berbee M.L."/>
        </authorList>
    </citation>
    <scope>NUCLEOTIDE SEQUENCE [LARGE SCALE GENOMIC DNA]</scope>
    <source>
        <strain evidence="8 9">JEL478</strain>
    </source>
</reference>
<dbReference type="PANTHER" id="PTHR10194:SF60">
    <property type="entry name" value="RAS GTPASE-ACTIVATING PROTEIN RASKOL"/>
    <property type="match status" value="1"/>
</dbReference>
<accession>A0A139ASU2</accession>
<dbReference type="EMBL" id="KQ965737">
    <property type="protein sequence ID" value="KXS19801.1"/>
    <property type="molecule type" value="Genomic_DNA"/>
</dbReference>
<dbReference type="OMA" id="IHESAYG"/>
<dbReference type="PROSITE" id="PS50003">
    <property type="entry name" value="PH_DOMAIN"/>
    <property type="match status" value="1"/>
</dbReference>
<dbReference type="InterPro" id="IPR039360">
    <property type="entry name" value="Ras_GTPase"/>
</dbReference>
<feature type="compositionally biased region" description="Basic and acidic residues" evidence="3">
    <location>
        <begin position="180"/>
        <end position="189"/>
    </location>
</feature>
<evidence type="ECO:0000259" key="7">
    <source>
        <dbReference type="PROSITE" id="PS51741"/>
    </source>
</evidence>
<dbReference type="STRING" id="1344416.A0A139ASU2"/>
<feature type="compositionally biased region" description="Polar residues" evidence="3">
    <location>
        <begin position="190"/>
        <end position="203"/>
    </location>
</feature>
<evidence type="ECO:0000256" key="3">
    <source>
        <dbReference type="SAM" id="MobiDB-lite"/>
    </source>
</evidence>
<dbReference type="InterPro" id="IPR011993">
    <property type="entry name" value="PH-like_dom_sf"/>
</dbReference>
<dbReference type="PROSITE" id="PS51741">
    <property type="entry name" value="F_BAR"/>
    <property type="match status" value="1"/>
</dbReference>
<dbReference type="Proteomes" id="UP000070544">
    <property type="component" value="Unassembled WGS sequence"/>
</dbReference>
<dbReference type="InterPro" id="IPR000008">
    <property type="entry name" value="C2_dom"/>
</dbReference>
<dbReference type="PROSITE" id="PS50004">
    <property type="entry name" value="C2"/>
    <property type="match status" value="1"/>
</dbReference>
<organism evidence="8 9">
    <name type="scientific">Gonapodya prolifera (strain JEL478)</name>
    <name type="common">Monoblepharis prolifera</name>
    <dbReference type="NCBI Taxonomy" id="1344416"/>
    <lineage>
        <taxon>Eukaryota</taxon>
        <taxon>Fungi</taxon>
        <taxon>Fungi incertae sedis</taxon>
        <taxon>Chytridiomycota</taxon>
        <taxon>Chytridiomycota incertae sedis</taxon>
        <taxon>Monoblepharidomycetes</taxon>
        <taxon>Monoblepharidales</taxon>
        <taxon>Gonapodyaceae</taxon>
        <taxon>Gonapodya</taxon>
    </lineage>
</organism>
<dbReference type="InterPro" id="IPR035892">
    <property type="entry name" value="C2_domain_sf"/>
</dbReference>
<name>A0A139ASU2_GONPJ</name>
<dbReference type="PROSITE" id="PS00509">
    <property type="entry name" value="RAS_GTPASE_ACTIV_1"/>
    <property type="match status" value="1"/>
</dbReference>
<proteinExistence type="predicted"/>
<dbReference type="Pfam" id="PF00616">
    <property type="entry name" value="RasGAP"/>
    <property type="match status" value="1"/>
</dbReference>
<dbReference type="SMART" id="SM00239">
    <property type="entry name" value="C2"/>
    <property type="match status" value="1"/>
</dbReference>
<feature type="domain" description="C2" evidence="5">
    <location>
        <begin position="459"/>
        <end position="576"/>
    </location>
</feature>
<dbReference type="SMART" id="SM00323">
    <property type="entry name" value="RasGAP"/>
    <property type="match status" value="1"/>
</dbReference>
<dbReference type="InterPro" id="IPR001060">
    <property type="entry name" value="FCH_dom"/>
</dbReference>
<gene>
    <name evidence="8" type="ORF">M427DRAFT_143104</name>
</gene>
<keyword evidence="9" id="KW-1185">Reference proteome</keyword>
<dbReference type="SUPFAM" id="SSF48350">
    <property type="entry name" value="GTPase activation domain, GAP"/>
    <property type="match status" value="1"/>
</dbReference>
<protein>
    <recommendedName>
        <fullName evidence="10">Rho GTPase activation protein</fullName>
    </recommendedName>
</protein>
<evidence type="ECO:0008006" key="10">
    <source>
        <dbReference type="Google" id="ProtNLM"/>
    </source>
</evidence>
<dbReference type="SUPFAM" id="SSF49562">
    <property type="entry name" value="C2 domain (Calcium/lipid-binding domain, CaLB)"/>
    <property type="match status" value="1"/>
</dbReference>
<feature type="region of interest" description="Disordered" evidence="3">
    <location>
        <begin position="172"/>
        <end position="203"/>
    </location>
</feature>
<dbReference type="InterPro" id="IPR008936">
    <property type="entry name" value="Rho_GTPase_activation_prot"/>
</dbReference>